<organism evidence="1 2">
    <name type="scientific">Rhodococcoides corynebacterioides</name>
    <dbReference type="NCBI Taxonomy" id="53972"/>
    <lineage>
        <taxon>Bacteria</taxon>
        <taxon>Bacillati</taxon>
        <taxon>Actinomycetota</taxon>
        <taxon>Actinomycetes</taxon>
        <taxon>Mycobacteriales</taxon>
        <taxon>Nocardiaceae</taxon>
        <taxon>Rhodococcoides</taxon>
    </lineage>
</organism>
<dbReference type="InterPro" id="IPR045773">
    <property type="entry name" value="DUF6226"/>
</dbReference>
<keyword evidence="2" id="KW-1185">Reference proteome</keyword>
<proteinExistence type="predicted"/>
<dbReference type="Proteomes" id="UP000703038">
    <property type="component" value="Unassembled WGS sequence"/>
</dbReference>
<gene>
    <name evidence="1" type="ORF">JOE42_003959</name>
</gene>
<sequence length="212" mass="23279">MTSYVRPTIDEQVFRDSDGRVIDYGNLWSDSPPESAYSVTEHPERYAPLHVIADALIEHLRETYDVEIDEGPETVADLIRPNRDVVRGVRIRPNASACAPLTLVFTPYPGIAVHAGLLHDFYFPSCGCDACDSTWQDEADGLERQVFAVVNGNYRESVKRGLRPMVGYSFTFPDGASSGRTGSGGIPAARLDAADPILRALPDGWAAWPSRP</sequence>
<comment type="caution">
    <text evidence="1">The sequence shown here is derived from an EMBL/GenBank/DDBJ whole genome shotgun (WGS) entry which is preliminary data.</text>
</comment>
<dbReference type="Pfam" id="PF19736">
    <property type="entry name" value="DUF6226"/>
    <property type="match status" value="1"/>
</dbReference>
<dbReference type="EMBL" id="JAFBBK010000001">
    <property type="protein sequence ID" value="MBM7417226.1"/>
    <property type="molecule type" value="Genomic_DNA"/>
</dbReference>
<evidence type="ECO:0000313" key="1">
    <source>
        <dbReference type="EMBL" id="MBM7417226.1"/>
    </source>
</evidence>
<evidence type="ECO:0000313" key="2">
    <source>
        <dbReference type="Proteomes" id="UP000703038"/>
    </source>
</evidence>
<reference evidence="1 2" key="1">
    <citation type="submission" date="2021-01" db="EMBL/GenBank/DDBJ databases">
        <title>Genomics of switchgrass bacterial isolates.</title>
        <authorList>
            <person name="Shade A."/>
        </authorList>
    </citation>
    <scope>NUCLEOTIDE SEQUENCE [LARGE SCALE GENOMIC DNA]</scope>
    <source>
        <strain evidence="1 2">PvP111</strain>
    </source>
</reference>
<name>A0ABS2L0Y5_9NOCA</name>
<protein>
    <submittedName>
        <fullName evidence="1">Uncharacterized protein</fullName>
    </submittedName>
</protein>
<accession>A0ABS2L0Y5</accession>